<dbReference type="PANTHER" id="PTHR46233">
    <property type="entry name" value="HYDROXYACYLGLUTATHIONE HYDROLASE GLOC"/>
    <property type="match status" value="1"/>
</dbReference>
<evidence type="ECO:0000313" key="6">
    <source>
        <dbReference type="EMBL" id="GAO29496.1"/>
    </source>
</evidence>
<dbReference type="GO" id="GO:0046872">
    <property type="term" value="F:metal ion binding"/>
    <property type="evidence" value="ECO:0007669"/>
    <property type="project" value="UniProtKB-KW"/>
</dbReference>
<keyword evidence="3 6" id="KW-0378">Hydrolase</keyword>
<accession>A0A0E9LWK3</accession>
<dbReference type="AlphaFoldDB" id="A0A0E9LWK3"/>
<protein>
    <submittedName>
        <fullName evidence="6">Hydroxyacylglutathione hydrolase</fullName>
    </submittedName>
</protein>
<evidence type="ECO:0000259" key="5">
    <source>
        <dbReference type="SMART" id="SM00849"/>
    </source>
</evidence>
<evidence type="ECO:0000256" key="1">
    <source>
        <dbReference type="ARBA" id="ARBA00001947"/>
    </source>
</evidence>
<reference evidence="6 7" key="1">
    <citation type="journal article" date="2015" name="Microbes Environ.">
        <title>Distribution and evolution of nitrogen fixation genes in the phylum bacteroidetes.</title>
        <authorList>
            <person name="Inoue J."/>
            <person name="Oshima K."/>
            <person name="Suda W."/>
            <person name="Sakamoto M."/>
            <person name="Iino T."/>
            <person name="Noda S."/>
            <person name="Hongoh Y."/>
            <person name="Hattori M."/>
            <person name="Ohkuma M."/>
        </authorList>
    </citation>
    <scope>NUCLEOTIDE SEQUENCE [LARGE SCALE GENOMIC DNA]</scope>
    <source>
        <strain evidence="6">JCM 15548</strain>
    </source>
</reference>
<dbReference type="InterPro" id="IPR001279">
    <property type="entry name" value="Metallo-B-lactamas"/>
</dbReference>
<keyword evidence="2" id="KW-0479">Metal-binding</keyword>
<dbReference type="Proteomes" id="UP000032900">
    <property type="component" value="Unassembled WGS sequence"/>
</dbReference>
<keyword evidence="4" id="KW-0862">Zinc</keyword>
<feature type="domain" description="Metallo-beta-lactamase" evidence="5">
    <location>
        <begin position="12"/>
        <end position="195"/>
    </location>
</feature>
<evidence type="ECO:0000256" key="4">
    <source>
        <dbReference type="ARBA" id="ARBA00022833"/>
    </source>
</evidence>
<evidence type="ECO:0000313" key="7">
    <source>
        <dbReference type="Proteomes" id="UP000032900"/>
    </source>
</evidence>
<dbReference type="InterPro" id="IPR036866">
    <property type="entry name" value="RibonucZ/Hydroxyglut_hydro"/>
</dbReference>
<dbReference type="SUPFAM" id="SSF56281">
    <property type="entry name" value="Metallo-hydrolase/oxidoreductase"/>
    <property type="match status" value="1"/>
</dbReference>
<evidence type="ECO:0000256" key="2">
    <source>
        <dbReference type="ARBA" id="ARBA00022723"/>
    </source>
</evidence>
<comment type="caution">
    <text evidence="6">The sequence shown here is derived from an EMBL/GenBank/DDBJ whole genome shotgun (WGS) entry which is preliminary data.</text>
</comment>
<gene>
    <name evidence="6" type="ORF">JCM15548_11686</name>
</gene>
<evidence type="ECO:0000256" key="3">
    <source>
        <dbReference type="ARBA" id="ARBA00022801"/>
    </source>
</evidence>
<dbReference type="EMBL" id="BAZW01000009">
    <property type="protein sequence ID" value="GAO29496.1"/>
    <property type="molecule type" value="Genomic_DNA"/>
</dbReference>
<keyword evidence="7" id="KW-1185">Reference proteome</keyword>
<name>A0A0E9LWK3_9BACT</name>
<dbReference type="CDD" id="cd06262">
    <property type="entry name" value="metallo-hydrolase-like_MBL-fold"/>
    <property type="match status" value="1"/>
</dbReference>
<comment type="cofactor">
    <cofactor evidence="1">
        <name>Zn(2+)</name>
        <dbReference type="ChEBI" id="CHEBI:29105"/>
    </cofactor>
</comment>
<dbReference type="Pfam" id="PF00753">
    <property type="entry name" value="Lactamase_B"/>
    <property type="match status" value="1"/>
</dbReference>
<proteinExistence type="predicted"/>
<dbReference type="InterPro" id="IPR051453">
    <property type="entry name" value="MBL_Glyoxalase_II"/>
</dbReference>
<dbReference type="RefSeq" id="WP_227625554.1">
    <property type="nucleotide sequence ID" value="NZ_BAZW01000009.1"/>
</dbReference>
<organism evidence="6 7">
    <name type="scientific">Geofilum rubicundum JCM 15548</name>
    <dbReference type="NCBI Taxonomy" id="1236989"/>
    <lineage>
        <taxon>Bacteria</taxon>
        <taxon>Pseudomonadati</taxon>
        <taxon>Bacteroidota</taxon>
        <taxon>Bacteroidia</taxon>
        <taxon>Marinilabiliales</taxon>
        <taxon>Marinilabiliaceae</taxon>
        <taxon>Geofilum</taxon>
    </lineage>
</organism>
<dbReference type="GO" id="GO:0016787">
    <property type="term" value="F:hydrolase activity"/>
    <property type="evidence" value="ECO:0007669"/>
    <property type="project" value="UniProtKB-KW"/>
</dbReference>
<dbReference type="PANTHER" id="PTHR46233:SF3">
    <property type="entry name" value="HYDROXYACYLGLUTATHIONE HYDROLASE GLOC"/>
    <property type="match status" value="1"/>
</dbReference>
<dbReference type="SMART" id="SM00849">
    <property type="entry name" value="Lactamase_B"/>
    <property type="match status" value="1"/>
</dbReference>
<dbReference type="Gene3D" id="3.60.15.10">
    <property type="entry name" value="Ribonuclease Z/Hydroxyacylglutathione hydrolase-like"/>
    <property type="match status" value="1"/>
</dbReference>
<sequence length="211" mass="23096">MQVKSLIFNPFQENTLILYDGTKECAIVDPGMLTSEEEGLLTTTIQELGLKPVKLLQTHLHLDHVFGTAFVTDHYGLEPEAHEADLPFIDQHKEYARTFGVEVASNPPKPRIFLKEGDEVKFGDTTLQVRHIPGHSPGGIVFYNEKAGIVIAGDALFSGSVGRSDLPGGNHEDLISSIHAKLMSLPDEVVVYPGHGPKTSIGQERTSNPYL</sequence>
<dbReference type="STRING" id="1236989.JCM15548_11686"/>